<organism evidence="3 4">
    <name type="scientific">Yersinia bercovieri ATCC 43970</name>
    <dbReference type="NCBI Taxonomy" id="349968"/>
    <lineage>
        <taxon>Bacteria</taxon>
        <taxon>Pseudomonadati</taxon>
        <taxon>Pseudomonadota</taxon>
        <taxon>Gammaproteobacteria</taxon>
        <taxon>Enterobacterales</taxon>
        <taxon>Yersiniaceae</taxon>
        <taxon>Yersinia</taxon>
    </lineage>
</organism>
<dbReference type="PANTHER" id="PTHR33055">
    <property type="entry name" value="TRANSPOSASE FOR INSERTION SEQUENCE ELEMENT IS1111A"/>
    <property type="match status" value="1"/>
</dbReference>
<dbReference type="Pfam" id="PF01548">
    <property type="entry name" value="DEDD_Tnp_IS110"/>
    <property type="match status" value="1"/>
</dbReference>
<sequence>MECIPIPDKKELVMTVTNQFAAHVGLDWADKKHDVCVQFKNGERVFDVIEHTAEALDAWLTELHQKVKGRIAIALELKKGPVVYALQKYPFITVFPVHALSLARYRQAFSPSGAKDDPQDAELALELMLRYPQKIKAIEPDNADIRLLQQLVEQRRQLVEDKRRFVNRIINTLKQYYPQPLEWFSHRGSLLLCELIIRWPSLQQLKRARRDTIRNFLNAKGGRAMALTEQRVASIDNAIPLTTDPSVIEANALMATALATQIKVVSEIIKTYDERIETLFDTLPDAGLFKSLPGMGPCMGPRMLAALGDNRDRFNSAEEIQNYAGIAPVTERSGQKSWVHWRWQCAKFVRQTFVEWAAKTVNSSYWARLYYQGLREKGKSHQSAIRALAFKWIRIIYRCWKTRTRYDEAKYLLALEARHSPLLKP</sequence>
<dbReference type="PANTHER" id="PTHR33055:SF3">
    <property type="entry name" value="PUTATIVE TRANSPOSASE FOR IS117-RELATED"/>
    <property type="match status" value="1"/>
</dbReference>
<dbReference type="EMBL" id="AALC02000122">
    <property type="protein sequence ID" value="EEQ04733.1"/>
    <property type="molecule type" value="Genomic_DNA"/>
</dbReference>
<keyword evidence="4" id="KW-1185">Reference proteome</keyword>
<evidence type="ECO:0000259" key="2">
    <source>
        <dbReference type="Pfam" id="PF02371"/>
    </source>
</evidence>
<feature type="domain" description="Transposase IS116/IS110/IS902 C-terminal" evidence="2">
    <location>
        <begin position="288"/>
        <end position="372"/>
    </location>
</feature>
<evidence type="ECO:0000313" key="3">
    <source>
        <dbReference type="EMBL" id="EEQ04733.1"/>
    </source>
</evidence>
<name>A0ABP2DZ20_YERBE</name>
<dbReference type="Proteomes" id="UP000010319">
    <property type="component" value="Unassembled WGS sequence"/>
</dbReference>
<accession>A0ABP2DZ20</accession>
<feature type="domain" description="Transposase IS110-like N-terminal" evidence="1">
    <location>
        <begin position="24"/>
        <end position="178"/>
    </location>
</feature>
<dbReference type="NCBIfam" id="NF033542">
    <property type="entry name" value="transpos_IS110"/>
    <property type="match status" value="1"/>
</dbReference>
<evidence type="ECO:0000259" key="1">
    <source>
        <dbReference type="Pfam" id="PF01548"/>
    </source>
</evidence>
<evidence type="ECO:0000313" key="4">
    <source>
        <dbReference type="Proteomes" id="UP000010319"/>
    </source>
</evidence>
<dbReference type="InterPro" id="IPR002525">
    <property type="entry name" value="Transp_IS110-like_N"/>
</dbReference>
<reference evidence="3" key="1">
    <citation type="submission" date="2008-12" db="EMBL/GenBank/DDBJ databases">
        <title>Annotation of the Yersinia bercovieri ATCC 43970 genome.</title>
        <authorList>
            <person name="Read T.D."/>
            <person name="Akmal A."/>
            <person name="Bishop-Lilly K."/>
            <person name="Chen P.E."/>
            <person name="Cook C."/>
            <person name="Kiley M.P."/>
            <person name="Lentz S."/>
            <person name="Mateczun A."/>
            <person name="Nagarajan N."/>
            <person name="Nolan N."/>
            <person name="Osborne B.I."/>
            <person name="Pop M."/>
            <person name="Sozhamannan S."/>
            <person name="Stewart A.C."/>
            <person name="Sulakvelidze A."/>
            <person name="Thomason B."/>
            <person name="Willner K."/>
            <person name="Zwick M.E."/>
        </authorList>
    </citation>
    <scope>NUCLEOTIDE SEQUENCE [LARGE SCALE GENOMIC DNA]</scope>
    <source>
        <strain evidence="3">ATCC 43970</strain>
    </source>
</reference>
<dbReference type="Pfam" id="PF02371">
    <property type="entry name" value="Transposase_20"/>
    <property type="match status" value="1"/>
</dbReference>
<dbReference type="InterPro" id="IPR047650">
    <property type="entry name" value="Transpos_IS110"/>
</dbReference>
<protein>
    <submittedName>
        <fullName evidence="3">ISCps5, transposase</fullName>
    </submittedName>
</protein>
<gene>
    <name evidence="3" type="ORF">yberc0001_9410</name>
</gene>
<dbReference type="InterPro" id="IPR003346">
    <property type="entry name" value="Transposase_20"/>
</dbReference>
<proteinExistence type="predicted"/>
<comment type="caution">
    <text evidence="3">The sequence shown here is derived from an EMBL/GenBank/DDBJ whole genome shotgun (WGS) entry which is preliminary data.</text>
</comment>